<dbReference type="SUPFAM" id="SSF53850">
    <property type="entry name" value="Periplasmic binding protein-like II"/>
    <property type="match status" value="1"/>
</dbReference>
<dbReference type="InterPro" id="IPR015168">
    <property type="entry name" value="SsuA/THI5"/>
</dbReference>
<sequence length="353" mass="37634">MQVRSLRRLWCILLVLVSAVGAAYPGVAGSGADAGAPTPIRFSLDRPIDAAVAPVVLASTRGLFRAEGVSVTTAAAADTTDAIARVAAGKSELALADINTLIRFRDQRGAPPVKAVFVLFDKAAYAFIARKSRGINTLADIEGKTVGVIDGDPSIRLWPALARRNGLQLKTVKLQQIGPAVREPMLSAGQLDAISGLSYLSAIDLRNRGIPADDIAVLKFADYGCVAYGKALIVNPAFAAGKPEAVKAFVRAVITGLRLAVREPAKAVDDVLTQMEGGSRAVELERLHTVLNDNILTSEVRHSGIGDIDPARFETLLDQIAEDFRFRNRPAATDIFDSSYLPPASDRRITQVE</sequence>
<reference evidence="2 3" key="1">
    <citation type="submission" date="2019-06" db="EMBL/GenBank/DDBJ databases">
        <title>Whole genome shotgun sequence of Nitrobacter winogradskyi NBRC 14297.</title>
        <authorList>
            <person name="Hosoyama A."/>
            <person name="Uohara A."/>
            <person name="Ohji S."/>
            <person name="Ichikawa N."/>
        </authorList>
    </citation>
    <scope>NUCLEOTIDE SEQUENCE [LARGE SCALE GENOMIC DNA]</scope>
    <source>
        <strain evidence="2 3">NBRC 14297</strain>
    </source>
</reference>
<evidence type="ECO:0000259" key="1">
    <source>
        <dbReference type="Pfam" id="PF09084"/>
    </source>
</evidence>
<dbReference type="EMBL" id="BJNF01000053">
    <property type="protein sequence ID" value="GEC16089.1"/>
    <property type="molecule type" value="Genomic_DNA"/>
</dbReference>
<organism evidence="2 3">
    <name type="scientific">Nitrobacter winogradskyi</name>
    <name type="common">Nitrobacter agilis</name>
    <dbReference type="NCBI Taxonomy" id="913"/>
    <lineage>
        <taxon>Bacteria</taxon>
        <taxon>Pseudomonadati</taxon>
        <taxon>Pseudomonadota</taxon>
        <taxon>Alphaproteobacteria</taxon>
        <taxon>Hyphomicrobiales</taxon>
        <taxon>Nitrobacteraceae</taxon>
        <taxon>Nitrobacter</taxon>
    </lineage>
</organism>
<evidence type="ECO:0000313" key="2">
    <source>
        <dbReference type="EMBL" id="GEC16089.1"/>
    </source>
</evidence>
<feature type="domain" description="SsuA/THI5-like" evidence="1">
    <location>
        <begin position="52"/>
        <end position="267"/>
    </location>
</feature>
<dbReference type="PANTHER" id="PTHR31528:SF15">
    <property type="entry name" value="RIBOFLAVIN-BINDING PROTEIN RIBY"/>
    <property type="match status" value="1"/>
</dbReference>
<dbReference type="AlphaFoldDB" id="A0A4Y3WE48"/>
<comment type="caution">
    <text evidence="2">The sequence shown here is derived from an EMBL/GenBank/DDBJ whole genome shotgun (WGS) entry which is preliminary data.</text>
</comment>
<name>A0A4Y3WE48_NITWI</name>
<dbReference type="InterPro" id="IPR027939">
    <property type="entry name" value="NMT1/THI5"/>
</dbReference>
<accession>A0A4Y3WE48</accession>
<dbReference type="RefSeq" id="WP_141383736.1">
    <property type="nucleotide sequence ID" value="NZ_BJNF01000053.1"/>
</dbReference>
<dbReference type="OrthoDB" id="9815602at2"/>
<evidence type="ECO:0000313" key="3">
    <source>
        <dbReference type="Proteomes" id="UP000318825"/>
    </source>
</evidence>
<dbReference type="PANTHER" id="PTHR31528">
    <property type="entry name" value="4-AMINO-5-HYDROXYMETHYL-2-METHYLPYRIMIDINE PHOSPHATE SYNTHASE THI11-RELATED"/>
    <property type="match status" value="1"/>
</dbReference>
<dbReference type="Pfam" id="PF09084">
    <property type="entry name" value="NMT1"/>
    <property type="match status" value="1"/>
</dbReference>
<proteinExistence type="predicted"/>
<dbReference type="Gene3D" id="3.40.190.10">
    <property type="entry name" value="Periplasmic binding protein-like II"/>
    <property type="match status" value="2"/>
</dbReference>
<dbReference type="Proteomes" id="UP000318825">
    <property type="component" value="Unassembled WGS sequence"/>
</dbReference>
<dbReference type="GO" id="GO:0009228">
    <property type="term" value="P:thiamine biosynthetic process"/>
    <property type="evidence" value="ECO:0007669"/>
    <property type="project" value="InterPro"/>
</dbReference>
<gene>
    <name evidence="2" type="ORF">NWI01_19810</name>
</gene>
<protein>
    <submittedName>
        <fullName evidence="2">Nitrate ABC transporter substrate-binding protein</fullName>
    </submittedName>
</protein>